<dbReference type="Proteomes" id="UP001165122">
    <property type="component" value="Unassembled WGS sequence"/>
</dbReference>
<proteinExistence type="predicted"/>
<accession>A0A9W7EGR7</accession>
<dbReference type="EMBL" id="BRXW01000869">
    <property type="protein sequence ID" value="GMH78152.1"/>
    <property type="molecule type" value="Genomic_DNA"/>
</dbReference>
<evidence type="ECO:0000313" key="2">
    <source>
        <dbReference type="Proteomes" id="UP001165122"/>
    </source>
</evidence>
<reference evidence="2" key="1">
    <citation type="journal article" date="2023" name="Commun. Biol.">
        <title>Genome analysis of Parmales, the sister group of diatoms, reveals the evolutionary specialization of diatoms from phago-mixotrophs to photoautotrophs.</title>
        <authorList>
            <person name="Ban H."/>
            <person name="Sato S."/>
            <person name="Yoshikawa S."/>
            <person name="Yamada K."/>
            <person name="Nakamura Y."/>
            <person name="Ichinomiya M."/>
            <person name="Sato N."/>
            <person name="Blanc-Mathieu R."/>
            <person name="Endo H."/>
            <person name="Kuwata A."/>
            <person name="Ogata H."/>
        </authorList>
    </citation>
    <scope>NUCLEOTIDE SEQUENCE [LARGE SCALE GENOMIC DNA]</scope>
    <source>
        <strain evidence="2">NIES 3700</strain>
    </source>
</reference>
<keyword evidence="2" id="KW-1185">Reference proteome</keyword>
<name>A0A9W7EGR7_9STRA</name>
<dbReference type="AlphaFoldDB" id="A0A9W7EGR7"/>
<organism evidence="1 2">
    <name type="scientific">Triparma laevis f. longispina</name>
    <dbReference type="NCBI Taxonomy" id="1714387"/>
    <lineage>
        <taxon>Eukaryota</taxon>
        <taxon>Sar</taxon>
        <taxon>Stramenopiles</taxon>
        <taxon>Ochrophyta</taxon>
        <taxon>Bolidophyceae</taxon>
        <taxon>Parmales</taxon>
        <taxon>Triparmaceae</taxon>
        <taxon>Triparma</taxon>
    </lineage>
</organism>
<protein>
    <submittedName>
        <fullName evidence="1">Uncharacterized protein</fullName>
    </submittedName>
</protein>
<comment type="caution">
    <text evidence="1">The sequence shown here is derived from an EMBL/GenBank/DDBJ whole genome shotgun (WGS) entry which is preliminary data.</text>
</comment>
<evidence type="ECO:0000313" key="1">
    <source>
        <dbReference type="EMBL" id="GMH78152.1"/>
    </source>
</evidence>
<sequence>MKYQFPSGTVHNFKRHRLRRDQRIQLKHLDEWLQLTDLGITSSNILNKLLVGLDQHQVTFFLLRNLVSGDGDEAEGDGKKETPASAILSFPTDTCGVKADKAATIAKNLEEEEIETTQDLIDLKGTIDNGRCPPMAEKIKWKVV</sequence>
<gene>
    <name evidence="1" type="ORF">TrLO_g15510</name>
</gene>